<dbReference type="EMBL" id="CP015217">
    <property type="protein sequence ID" value="AOP35236.1"/>
    <property type="molecule type" value="Genomic_DNA"/>
</dbReference>
<organism evidence="1 2">
    <name type="scientific">Leptospira tipperaryensis</name>
    <dbReference type="NCBI Taxonomy" id="2564040"/>
    <lineage>
        <taxon>Bacteria</taxon>
        <taxon>Pseudomonadati</taxon>
        <taxon>Spirochaetota</taxon>
        <taxon>Spirochaetia</taxon>
        <taxon>Leptospirales</taxon>
        <taxon>Leptospiraceae</taxon>
        <taxon>Leptospira</taxon>
    </lineage>
</organism>
<accession>A0A1D7V075</accession>
<proteinExistence type="predicted"/>
<dbReference type="KEGG" id="laj:A0128_16145"/>
<dbReference type="Proteomes" id="UP000094197">
    <property type="component" value="Chromosome 1"/>
</dbReference>
<dbReference type="AlphaFoldDB" id="A0A1D7V075"/>
<evidence type="ECO:0000313" key="1">
    <source>
        <dbReference type="EMBL" id="AOP35236.1"/>
    </source>
</evidence>
<protein>
    <submittedName>
        <fullName evidence="1">Uncharacterized protein</fullName>
    </submittedName>
</protein>
<reference evidence="1 2" key="1">
    <citation type="submission" date="2016-04" db="EMBL/GenBank/DDBJ databases">
        <title>Complete genome seqeunce of Leptospira alstonii serovar Room22.</title>
        <authorList>
            <person name="Nally J.E."/>
            <person name="Bayles D.O."/>
            <person name="Hurley D."/>
            <person name="Fanning S."/>
            <person name="McMahon B.J."/>
            <person name="Arent Z."/>
        </authorList>
    </citation>
    <scope>NUCLEOTIDE SEQUENCE [LARGE SCALE GENOMIC DNA]</scope>
    <source>
        <strain evidence="1 2">GWTS #1</strain>
    </source>
</reference>
<dbReference type="RefSeq" id="WP_069608441.1">
    <property type="nucleotide sequence ID" value="NZ_CP015217.1"/>
</dbReference>
<sequence length="125" mass="14006">MAKKKVSSRRFGFFFFQDFPVLLCADFPQALAGENSIFSKSRDSLFLRSTANLSLTNGKKIEFGLGNSSIYDQDPFLDFNPNYVYNDNKKSQVNAPAPYIALKLPVTDKVSTNGRESIFRGRSSS</sequence>
<name>A0A1D7V075_9LEPT</name>
<keyword evidence="2" id="KW-1185">Reference proteome</keyword>
<evidence type="ECO:0000313" key="2">
    <source>
        <dbReference type="Proteomes" id="UP000094197"/>
    </source>
</evidence>
<gene>
    <name evidence="1" type="ORF">A0128_16145</name>
</gene>